<keyword evidence="4 7" id="KW-1133">Transmembrane helix</keyword>
<dbReference type="PROSITE" id="PS50035">
    <property type="entry name" value="PLD"/>
    <property type="match status" value="2"/>
</dbReference>
<accession>W0PIU0</accession>
<dbReference type="AlphaFoldDB" id="W0PIU0"/>
<feature type="domain" description="PLD phosphodiesterase" evidence="8">
    <location>
        <begin position="439"/>
        <end position="466"/>
    </location>
</feature>
<dbReference type="Pfam" id="PF13091">
    <property type="entry name" value="PLDc_2"/>
    <property type="match status" value="2"/>
</dbReference>
<evidence type="ECO:0000256" key="4">
    <source>
        <dbReference type="ARBA" id="ARBA00022989"/>
    </source>
</evidence>
<dbReference type="InterPro" id="IPR001736">
    <property type="entry name" value="PLipase_D/transphosphatidylase"/>
</dbReference>
<organism evidence="9 10">
    <name type="scientific">Advenella mimigardefordensis (strain DSM 17166 / LMG 22922 / DPN7)</name>
    <dbReference type="NCBI Taxonomy" id="1247726"/>
    <lineage>
        <taxon>Bacteria</taxon>
        <taxon>Pseudomonadati</taxon>
        <taxon>Pseudomonadota</taxon>
        <taxon>Betaproteobacteria</taxon>
        <taxon>Burkholderiales</taxon>
        <taxon>Alcaligenaceae</taxon>
    </lineage>
</organism>
<keyword evidence="10" id="KW-1185">Reference proteome</keyword>
<evidence type="ECO:0000256" key="7">
    <source>
        <dbReference type="SAM" id="Phobius"/>
    </source>
</evidence>
<feature type="transmembrane region" description="Helical" evidence="7">
    <location>
        <begin position="23"/>
        <end position="42"/>
    </location>
</feature>
<comment type="subcellular location">
    <subcellularLocation>
        <location evidence="1">Cell membrane</location>
        <topology evidence="1">Multi-pass membrane protein</topology>
    </subcellularLocation>
</comment>
<dbReference type="GO" id="GO:0005886">
    <property type="term" value="C:plasma membrane"/>
    <property type="evidence" value="ECO:0007669"/>
    <property type="project" value="UniProtKB-SubCell"/>
</dbReference>
<evidence type="ECO:0000313" key="9">
    <source>
        <dbReference type="EMBL" id="AHG64898.1"/>
    </source>
</evidence>
<reference evidence="9 10" key="1">
    <citation type="journal article" date="2014" name="Microbiology">
        <title>Unravelling the complete genome sequence of Advenella mimigardefordensis strain DPN7T and novel insights in the catabolism of the xenobiotic polythioester precursor 3,3'-dithiodipropionate.</title>
        <authorList>
            <person name="Wubbeler J.H."/>
            <person name="Hiessl S."/>
            <person name="Schuldes J."/>
            <person name="Thurmer A."/>
            <person name="Daniel R."/>
            <person name="Steinbuchel A."/>
        </authorList>
    </citation>
    <scope>NUCLEOTIDE SEQUENCE [LARGE SCALE GENOMIC DNA]</scope>
    <source>
        <strain evidence="10">DSM 17166 / LMG 22922 / DPN7</strain>
    </source>
</reference>
<evidence type="ECO:0000256" key="2">
    <source>
        <dbReference type="ARBA" id="ARBA00022475"/>
    </source>
</evidence>
<dbReference type="eggNOG" id="COG1502">
    <property type="taxonomic scope" value="Bacteria"/>
</dbReference>
<dbReference type="SMART" id="SM00155">
    <property type="entry name" value="PLDc"/>
    <property type="match status" value="2"/>
</dbReference>
<evidence type="ECO:0000256" key="1">
    <source>
        <dbReference type="ARBA" id="ARBA00004651"/>
    </source>
</evidence>
<dbReference type="GO" id="GO:0008808">
    <property type="term" value="F:cardiolipin synthase activity"/>
    <property type="evidence" value="ECO:0007669"/>
    <property type="project" value="TreeGrafter"/>
</dbReference>
<keyword evidence="5 7" id="KW-0472">Membrane</keyword>
<dbReference type="EMBL" id="CP003915">
    <property type="protein sequence ID" value="AHG64898.1"/>
    <property type="molecule type" value="Genomic_DNA"/>
</dbReference>
<dbReference type="KEGG" id="amim:MIM_c28330"/>
<dbReference type="PANTHER" id="PTHR21248:SF22">
    <property type="entry name" value="PHOSPHOLIPASE D"/>
    <property type="match status" value="1"/>
</dbReference>
<feature type="domain" description="PLD phosphodiesterase" evidence="8">
    <location>
        <begin position="227"/>
        <end position="254"/>
    </location>
</feature>
<dbReference type="HOGENOM" id="CLU_038053_1_2_4"/>
<evidence type="ECO:0000256" key="5">
    <source>
        <dbReference type="ARBA" id="ARBA00023136"/>
    </source>
</evidence>
<dbReference type="Pfam" id="PF13396">
    <property type="entry name" value="PLDc_N"/>
    <property type="match status" value="1"/>
</dbReference>
<dbReference type="SUPFAM" id="SSF56024">
    <property type="entry name" value="Phospholipase D/nuclease"/>
    <property type="match status" value="2"/>
</dbReference>
<evidence type="ECO:0000259" key="8">
    <source>
        <dbReference type="PROSITE" id="PS50035"/>
    </source>
</evidence>
<dbReference type="InterPro" id="IPR025202">
    <property type="entry name" value="PLD-like_dom"/>
</dbReference>
<keyword evidence="2" id="KW-1003">Cell membrane</keyword>
<dbReference type="Gene3D" id="3.30.870.10">
    <property type="entry name" value="Endonuclease Chain A"/>
    <property type="match status" value="2"/>
</dbReference>
<feature type="transmembrane region" description="Helical" evidence="7">
    <location>
        <begin position="51"/>
        <end position="71"/>
    </location>
</feature>
<proteinExistence type="predicted"/>
<name>W0PIU0_ADVMD</name>
<evidence type="ECO:0000256" key="6">
    <source>
        <dbReference type="SAM" id="MobiDB-lite"/>
    </source>
</evidence>
<evidence type="ECO:0000313" key="10">
    <source>
        <dbReference type="Proteomes" id="UP000019095"/>
    </source>
</evidence>
<dbReference type="CDD" id="cd09110">
    <property type="entry name" value="PLDc_CLS_1"/>
    <property type="match status" value="1"/>
</dbReference>
<dbReference type="STRING" id="1247726.MIM_c28330"/>
<dbReference type="Proteomes" id="UP000019095">
    <property type="component" value="Chromosome"/>
</dbReference>
<sequence>MACNLTSLADGALMIPTWLTDDWLWNGLWAIYIIVIGLWVVLQKRPPVSTLTWILFLSFVPALGFVIYYFFGPKKITRNKINRSISKHLIERDDTLWNVRIQPSGLTEQQRPIHDLALQITHYPLSYATSYQLLSGGEKTYDRIFEAVRKAEHYIFLEYYIFEQDQTGTTLRDLLTERAQQGVKIYLIADAIGSLRLNRRFMRPLIQAGARLTFFHDISLKHLLSFMNLRNHRKIVICDGAVAFTGGINISDQQDRRRNKRAFHDVHLELTGPVVSWLETIFVEDWHYSTHDLSVRHMLREHYRDRLERLQEQAEDDAGKAAATRRLAPDNADQDSQPPPPAPQWIRTQIIPSGPDFDYASILRVTVDAIQRARHRVYLTTPYFVPDATSAQALTSASLRGVDVRILLPKRTDNYVVTKAAQSWFDDLVASGIRVFEYGPRMLHTKSMIVDDDISFIGSANFDNRSFYLNFEVSVLCYERAANQALLEEFNASMQHAQEVQLTHQPFFSRLSKAVARLFSPLL</sequence>
<evidence type="ECO:0000256" key="3">
    <source>
        <dbReference type="ARBA" id="ARBA00022692"/>
    </source>
</evidence>
<keyword evidence="3 7" id="KW-0812">Transmembrane</keyword>
<dbReference type="CDD" id="cd09112">
    <property type="entry name" value="PLDc_CLS_2"/>
    <property type="match status" value="1"/>
</dbReference>
<protein>
    <submittedName>
        <fullName evidence="9">Putative cardiolipin synthase</fullName>
    </submittedName>
</protein>
<feature type="region of interest" description="Disordered" evidence="6">
    <location>
        <begin position="312"/>
        <end position="344"/>
    </location>
</feature>
<dbReference type="PANTHER" id="PTHR21248">
    <property type="entry name" value="CARDIOLIPIN SYNTHASE"/>
    <property type="match status" value="1"/>
</dbReference>
<gene>
    <name evidence="9" type="ORF">MIM_c28330</name>
</gene>
<dbReference type="GO" id="GO:0032049">
    <property type="term" value="P:cardiolipin biosynthetic process"/>
    <property type="evidence" value="ECO:0007669"/>
    <property type="project" value="UniProtKB-ARBA"/>
</dbReference>
<dbReference type="InterPro" id="IPR027379">
    <property type="entry name" value="CLS_N"/>
</dbReference>
<dbReference type="RefSeq" id="WP_052342321.1">
    <property type="nucleotide sequence ID" value="NZ_CP003915.1"/>
</dbReference>
<dbReference type="PATRIC" id="fig|1247726.3.peg.3107"/>